<keyword evidence="9" id="KW-0732">Signal</keyword>
<feature type="chain" id="PRO_5006829107" evidence="9">
    <location>
        <begin position="18"/>
        <end position="69"/>
    </location>
</feature>
<reference evidence="10" key="1">
    <citation type="submission" date="2007-09" db="EMBL/GenBank/DDBJ databases">
        <title>Toxic transcriptome analysis of Lychas mucronatus: molecular mechanisms regulating diversity of scorpion venom peptides.</title>
        <authorList>
            <person name="Li W."/>
            <person name="Ma Y."/>
            <person name="Cao Z."/>
        </authorList>
    </citation>
    <scope>NUCLEOTIDE SEQUENCE</scope>
    <source>
        <tissue evidence="10">Venom gland</tissue>
    </source>
</reference>
<evidence type="ECO:0000256" key="6">
    <source>
        <dbReference type="ARBA" id="ARBA00022872"/>
    </source>
</evidence>
<evidence type="ECO:0000256" key="7">
    <source>
        <dbReference type="ARBA" id="ARBA00022910"/>
    </source>
</evidence>
<feature type="signal peptide" evidence="9">
    <location>
        <begin position="1"/>
        <end position="17"/>
    </location>
</feature>
<proteinExistence type="evidence at transcript level"/>
<accession>A0A0U1SBW5</accession>
<evidence type="ECO:0000256" key="2">
    <source>
        <dbReference type="ARBA" id="ARBA00022525"/>
    </source>
</evidence>
<dbReference type="GO" id="GO:0005576">
    <property type="term" value="C:extracellular region"/>
    <property type="evidence" value="ECO:0007669"/>
    <property type="project" value="UniProtKB-SubCell"/>
</dbReference>
<protein>
    <submittedName>
        <fullName evidence="10">TxLP1</fullName>
    </submittedName>
</protein>
<dbReference type="AlphaFoldDB" id="A0A0U1SBW5"/>
<keyword evidence="3" id="KW-0800">Toxin</keyword>
<evidence type="ECO:0000256" key="4">
    <source>
        <dbReference type="ARBA" id="ARBA00022699"/>
    </source>
</evidence>
<dbReference type="PROSITE" id="PS60015">
    <property type="entry name" value="MU_AGATOXIN"/>
    <property type="match status" value="1"/>
</dbReference>
<evidence type="ECO:0000256" key="3">
    <source>
        <dbReference type="ARBA" id="ARBA00022656"/>
    </source>
</evidence>
<evidence type="ECO:0000256" key="8">
    <source>
        <dbReference type="ARBA" id="ARBA00023157"/>
    </source>
</evidence>
<name>A0A0U1SBW5_LYCMC</name>
<organism evidence="10">
    <name type="scientific">Lychas mucronatus</name>
    <name type="common">Chinese swimming scorpion</name>
    <dbReference type="NCBI Taxonomy" id="172552"/>
    <lineage>
        <taxon>Eukaryota</taxon>
        <taxon>Metazoa</taxon>
        <taxon>Ecdysozoa</taxon>
        <taxon>Arthropoda</taxon>
        <taxon>Chelicerata</taxon>
        <taxon>Arachnida</taxon>
        <taxon>Scorpiones</taxon>
        <taxon>Buthida</taxon>
        <taxon>Buthoidea</taxon>
        <taxon>Buthidae</taxon>
        <taxon>Lychas</taxon>
    </lineage>
</organism>
<keyword evidence="2" id="KW-0964">Secreted</keyword>
<dbReference type="InterPro" id="IPR016328">
    <property type="entry name" value="Beta/delta-agatoxin_fam"/>
</dbReference>
<dbReference type="EMBL" id="EU163874">
    <property type="protein sequence ID" value="ABY26683.1"/>
    <property type="molecule type" value="mRNA"/>
</dbReference>
<sequence>MKPFLIVFLIAALTVTAYEIILDDYDELDDSEVSRSGCLMEGAICNNDDNQCCEGTGCICPYHGDCTCM</sequence>
<evidence type="ECO:0000313" key="10">
    <source>
        <dbReference type="EMBL" id="ABY26683.1"/>
    </source>
</evidence>
<dbReference type="GO" id="GO:0017080">
    <property type="term" value="F:sodium channel regulator activity"/>
    <property type="evidence" value="ECO:0007669"/>
    <property type="project" value="UniProtKB-KW"/>
</dbReference>
<comment type="subcellular location">
    <subcellularLocation>
        <location evidence="1">Secreted</location>
    </subcellularLocation>
</comment>
<keyword evidence="8" id="KW-1015">Disulfide bond</keyword>
<keyword evidence="4" id="KW-0528">Neurotoxin</keyword>
<dbReference type="GO" id="GO:0090729">
    <property type="term" value="F:toxin activity"/>
    <property type="evidence" value="ECO:0007669"/>
    <property type="project" value="UniProtKB-KW"/>
</dbReference>
<keyword evidence="5" id="KW-0960">Knottin</keyword>
<keyword evidence="6" id="KW-0872">Ion channel impairing toxin</keyword>
<evidence type="ECO:0000256" key="5">
    <source>
        <dbReference type="ARBA" id="ARBA00022854"/>
    </source>
</evidence>
<evidence type="ECO:0000256" key="1">
    <source>
        <dbReference type="ARBA" id="ARBA00004613"/>
    </source>
</evidence>
<evidence type="ECO:0000256" key="9">
    <source>
        <dbReference type="SAM" id="SignalP"/>
    </source>
</evidence>
<keyword evidence="7" id="KW-0738">Voltage-gated sodium channel impairing toxin</keyword>